<keyword evidence="4" id="KW-1185">Reference proteome</keyword>
<dbReference type="Proteomes" id="UP000064007">
    <property type="component" value="Chromosome 1"/>
</dbReference>
<reference evidence="4" key="1">
    <citation type="submission" date="2014-12" db="EMBL/GenBank/DDBJ databases">
        <authorList>
            <person name="Salcher M.M."/>
        </authorList>
    </citation>
    <scope>NUCLEOTIDE SEQUENCE [LARGE SCALE GENOMIC DNA]</scope>
    <source>
        <strain evidence="4">MMS-10A-171</strain>
    </source>
</reference>
<dbReference type="NCBIfam" id="TIGR02605">
    <property type="entry name" value="CxxC_CxxC_SSSS"/>
    <property type="match status" value="1"/>
</dbReference>
<evidence type="ECO:0000313" key="4">
    <source>
        <dbReference type="Proteomes" id="UP000064007"/>
    </source>
</evidence>
<feature type="compositionally biased region" description="Basic and acidic residues" evidence="1">
    <location>
        <begin position="62"/>
        <end position="79"/>
    </location>
</feature>
<dbReference type="EMBL" id="LN827929">
    <property type="protein sequence ID" value="CEZ20151.1"/>
    <property type="molecule type" value="Genomic_DNA"/>
</dbReference>
<dbReference type="PANTHER" id="PTHR34404:SF2">
    <property type="entry name" value="CONSERVED SERINE RICH PROTEIN"/>
    <property type="match status" value="1"/>
</dbReference>
<evidence type="ECO:0000259" key="2">
    <source>
        <dbReference type="SMART" id="SM00834"/>
    </source>
</evidence>
<gene>
    <name evidence="3" type="ORF">BN1208_1271</name>
</gene>
<dbReference type="PANTHER" id="PTHR34404">
    <property type="entry name" value="REGULATORY PROTEIN, FMDB FAMILY"/>
    <property type="match status" value="1"/>
</dbReference>
<dbReference type="AlphaFoldDB" id="A0A0D6EXD5"/>
<dbReference type="Pfam" id="PF09723">
    <property type="entry name" value="Zn_ribbon_8"/>
    <property type="match status" value="1"/>
</dbReference>
<evidence type="ECO:0000256" key="1">
    <source>
        <dbReference type="SAM" id="MobiDB-lite"/>
    </source>
</evidence>
<dbReference type="SMART" id="SM00834">
    <property type="entry name" value="CxxC_CXXC_SSSS"/>
    <property type="match status" value="1"/>
</dbReference>
<dbReference type="RefSeq" id="WP_046488907.1">
    <property type="nucleotide sequence ID" value="NZ_LN827929.1"/>
</dbReference>
<feature type="domain" description="Putative regulatory protein FmdB zinc ribbon" evidence="2">
    <location>
        <begin position="1"/>
        <end position="42"/>
    </location>
</feature>
<dbReference type="KEGG" id="mbat:BN1208_1271"/>
<feature type="region of interest" description="Disordered" evidence="1">
    <location>
        <begin position="62"/>
        <end position="86"/>
    </location>
</feature>
<dbReference type="STRING" id="1581557.BN1208_1271"/>
<dbReference type="OrthoDB" id="9813321at2"/>
<dbReference type="InterPro" id="IPR013429">
    <property type="entry name" value="Regulatory_FmdB_Zinc_ribbon"/>
</dbReference>
<dbReference type="HOGENOM" id="CLU_136025_0_2_4"/>
<organism evidence="3 4">
    <name type="scientific">Candidatus Methylopumilus planktonicus</name>
    <dbReference type="NCBI Taxonomy" id="1581557"/>
    <lineage>
        <taxon>Bacteria</taxon>
        <taxon>Pseudomonadati</taxon>
        <taxon>Pseudomonadota</taxon>
        <taxon>Betaproteobacteria</taxon>
        <taxon>Nitrosomonadales</taxon>
        <taxon>Methylophilaceae</taxon>
        <taxon>Candidatus Methylopumilus</taxon>
    </lineage>
</organism>
<evidence type="ECO:0000313" key="3">
    <source>
        <dbReference type="EMBL" id="CEZ20151.1"/>
    </source>
</evidence>
<proteinExistence type="predicted"/>
<name>A0A0D6EXD5_9PROT</name>
<protein>
    <submittedName>
        <fullName evidence="3">Regulatory protein, FmdB family</fullName>
    </submittedName>
</protein>
<accession>A0A0D6EXD5</accession>
<sequence length="86" mass="9404">MPIFDFTCQACGCSKELLRKISDPILMACPECHKKTFKKQVSAPSFQLTGSGWYVTDFKNKAKESSAKADTKTETKKDASASSTSS</sequence>